<dbReference type="Gene3D" id="2.40.50.140">
    <property type="entry name" value="Nucleic acid-binding proteins"/>
    <property type="match status" value="1"/>
</dbReference>
<dbReference type="SUPFAM" id="SSF50249">
    <property type="entry name" value="Nucleic acid-binding proteins"/>
    <property type="match status" value="1"/>
</dbReference>
<dbReference type="EMBL" id="JAJJMA010305271">
    <property type="protein sequence ID" value="MCL7048510.1"/>
    <property type="molecule type" value="Genomic_DNA"/>
</dbReference>
<accession>A0AA42B213</accession>
<name>A0AA42B213_PAPNU</name>
<keyword evidence="3" id="KW-1185">Reference proteome</keyword>
<comment type="caution">
    <text evidence="2">The sequence shown here is derived from an EMBL/GenBank/DDBJ whole genome shotgun (WGS) entry which is preliminary data.</text>
</comment>
<evidence type="ECO:0000313" key="2">
    <source>
        <dbReference type="EMBL" id="MCL7048510.1"/>
    </source>
</evidence>
<feature type="domain" description="Replication factor A C-terminal" evidence="1">
    <location>
        <begin position="77"/>
        <end position="181"/>
    </location>
</feature>
<gene>
    <name evidence="2" type="ORF">MKW94_024607</name>
</gene>
<dbReference type="InterPro" id="IPR013955">
    <property type="entry name" value="Rep_factor-A_C"/>
</dbReference>
<evidence type="ECO:0000259" key="1">
    <source>
        <dbReference type="Pfam" id="PF08646"/>
    </source>
</evidence>
<dbReference type="AlphaFoldDB" id="A0AA42B213"/>
<dbReference type="Pfam" id="PF08646">
    <property type="entry name" value="Rep_fac-A_C"/>
    <property type="match status" value="1"/>
</dbReference>
<protein>
    <recommendedName>
        <fullName evidence="1">Replication factor A C-terminal domain-containing protein</fullName>
    </recommendedName>
</protein>
<reference evidence="2" key="1">
    <citation type="submission" date="2022-03" db="EMBL/GenBank/DDBJ databases">
        <title>A functionally conserved STORR gene fusion in Papaver species that diverged 16.8 million years ago.</title>
        <authorList>
            <person name="Catania T."/>
        </authorList>
    </citation>
    <scope>NUCLEOTIDE SEQUENCE</scope>
    <source>
        <strain evidence="2">S-191538</strain>
    </source>
</reference>
<dbReference type="InterPro" id="IPR012340">
    <property type="entry name" value="NA-bd_OB-fold"/>
</dbReference>
<organism evidence="2 3">
    <name type="scientific">Papaver nudicaule</name>
    <name type="common">Iceland poppy</name>
    <dbReference type="NCBI Taxonomy" id="74823"/>
    <lineage>
        <taxon>Eukaryota</taxon>
        <taxon>Viridiplantae</taxon>
        <taxon>Streptophyta</taxon>
        <taxon>Embryophyta</taxon>
        <taxon>Tracheophyta</taxon>
        <taxon>Spermatophyta</taxon>
        <taxon>Magnoliopsida</taxon>
        <taxon>Ranunculales</taxon>
        <taxon>Papaveraceae</taxon>
        <taxon>Papaveroideae</taxon>
        <taxon>Papaver</taxon>
    </lineage>
</organism>
<evidence type="ECO:0000313" key="3">
    <source>
        <dbReference type="Proteomes" id="UP001177140"/>
    </source>
</evidence>
<feature type="non-terminal residue" evidence="2">
    <location>
        <position position="199"/>
    </location>
</feature>
<dbReference type="Proteomes" id="UP001177140">
    <property type="component" value="Unassembled WGS sequence"/>
</dbReference>
<sequence>GNDLIECDSNTSFVLVAVCSSFVKNYQEKKSRAPFYIDPDNRNEIHLTRSGFDHINIFCIQAANVIMCNATATNLLLHSGWYYQACPRCNKKVAGDSDDLWCTKCETKVVMQVSRFLVRFEVRDHTDNTIFVALDGEVQKLVPSNRNRENVKELVMTGFSQLLNQSMDYKVRINSFNMKQKSPTSFTVTRMYLREHRES</sequence>
<proteinExistence type="predicted"/>